<organism evidence="2 3">
    <name type="scientific">Anopheles epiroticus</name>
    <dbReference type="NCBI Taxonomy" id="199890"/>
    <lineage>
        <taxon>Eukaryota</taxon>
        <taxon>Metazoa</taxon>
        <taxon>Ecdysozoa</taxon>
        <taxon>Arthropoda</taxon>
        <taxon>Hexapoda</taxon>
        <taxon>Insecta</taxon>
        <taxon>Pterygota</taxon>
        <taxon>Neoptera</taxon>
        <taxon>Endopterygota</taxon>
        <taxon>Diptera</taxon>
        <taxon>Nematocera</taxon>
        <taxon>Culicoidea</taxon>
        <taxon>Culicidae</taxon>
        <taxon>Anophelinae</taxon>
        <taxon>Anopheles</taxon>
    </lineage>
</organism>
<keyword evidence="1" id="KW-0732">Signal</keyword>
<accession>A0A9I3FGW4</accession>
<dbReference type="EnsemblMetazoa" id="AEPI015502-RA">
    <property type="protein sequence ID" value="AEPI015502-PA"/>
    <property type="gene ID" value="AEPI015502"/>
</dbReference>
<feature type="chain" id="PRO_5039948072" evidence="1">
    <location>
        <begin position="24"/>
        <end position="198"/>
    </location>
</feature>
<keyword evidence="3" id="KW-1185">Reference proteome</keyword>
<dbReference type="PANTHER" id="PTHR20898">
    <property type="entry name" value="DAEDALUS ON 3-RELATED-RELATED"/>
    <property type="match status" value="1"/>
</dbReference>
<reference evidence="3" key="1">
    <citation type="submission" date="2013-03" db="EMBL/GenBank/DDBJ databases">
        <title>The Genome Sequence of Anopheles epiroticus epiroticus2.</title>
        <authorList>
            <consortium name="The Broad Institute Genomics Platform"/>
            <person name="Neafsey D.E."/>
            <person name="Howell P."/>
            <person name="Walker B."/>
            <person name="Young S.K."/>
            <person name="Zeng Q."/>
            <person name="Gargeya S."/>
            <person name="Fitzgerald M."/>
            <person name="Haas B."/>
            <person name="Abouelleil A."/>
            <person name="Allen A.W."/>
            <person name="Alvarado L."/>
            <person name="Arachchi H.M."/>
            <person name="Berlin A.M."/>
            <person name="Chapman S.B."/>
            <person name="Gainer-Dewar J."/>
            <person name="Goldberg J."/>
            <person name="Griggs A."/>
            <person name="Gujja S."/>
            <person name="Hansen M."/>
            <person name="Howarth C."/>
            <person name="Imamovic A."/>
            <person name="Ireland A."/>
            <person name="Larimer J."/>
            <person name="McCowan C."/>
            <person name="Murphy C."/>
            <person name="Pearson M."/>
            <person name="Poon T.W."/>
            <person name="Priest M."/>
            <person name="Roberts A."/>
            <person name="Saif S."/>
            <person name="Shea T."/>
            <person name="Sisk P."/>
            <person name="Sykes S."/>
            <person name="Wortman J."/>
            <person name="Nusbaum C."/>
            <person name="Birren B."/>
        </authorList>
    </citation>
    <scope>NUCLEOTIDE SEQUENCE [LARGE SCALE GENOMIC DNA]</scope>
    <source>
        <strain evidence="3">Epiroticus2</strain>
    </source>
</reference>
<protein>
    <submittedName>
        <fullName evidence="2">Uncharacterized protein</fullName>
    </submittedName>
</protein>
<evidence type="ECO:0000256" key="1">
    <source>
        <dbReference type="SAM" id="SignalP"/>
    </source>
</evidence>
<dbReference type="Proteomes" id="UP000075885">
    <property type="component" value="Unassembled WGS sequence"/>
</dbReference>
<evidence type="ECO:0000313" key="2">
    <source>
        <dbReference type="EnsemblMetazoa" id="AEPI015502-PA"/>
    </source>
</evidence>
<feature type="signal peptide" evidence="1">
    <location>
        <begin position="1"/>
        <end position="23"/>
    </location>
</feature>
<reference evidence="2" key="2">
    <citation type="submission" date="2023-03" db="UniProtKB">
        <authorList>
            <consortium name="EnsemblMetazoa"/>
        </authorList>
    </citation>
    <scope>IDENTIFICATION</scope>
    <source>
        <strain evidence="2">Epiroticus2</strain>
    </source>
</reference>
<dbReference type="AlphaFoldDB" id="A0A9I3FGW4"/>
<name>A0A9I3FGW4_9DIPT</name>
<sequence>MNLYCRLLFSFVILQSLLLYSFAGKNIDFAHEQITNETRPYQLQIKRLVCLDTPYVETVLHECRAILRRNQPSLLRIVLHVPKQYDYVLIRYQLHYRYNTYQPFLIDGEGEACALKKQSKTDLLLHYVYRVMKEMVPDINKTFIESTVFKEEYAPKSVPAGDYRMDIRLASKTNVTLLSLQCFAVVRRKGVLGSMLEW</sequence>
<proteinExistence type="predicted"/>
<evidence type="ECO:0000313" key="3">
    <source>
        <dbReference type="Proteomes" id="UP000075885"/>
    </source>
</evidence>
<dbReference type="PANTHER" id="PTHR20898:SF0">
    <property type="entry name" value="DAEDALUS ON 3-RELATED"/>
    <property type="match status" value="1"/>
</dbReference>